<protein>
    <submittedName>
        <fullName evidence="3">Calcium-transporting ATPase 12 plasma membrane-type-like</fullName>
    </submittedName>
</protein>
<dbReference type="PROSITE" id="PS51257">
    <property type="entry name" value="PROKAR_LIPOPROTEIN"/>
    <property type="match status" value="1"/>
</dbReference>
<reference evidence="3 4" key="1">
    <citation type="submission" date="2018-02" db="EMBL/GenBank/DDBJ databases">
        <title>Draft genome of wild Prunus yedoensis var. nudiflora.</title>
        <authorList>
            <person name="Baek S."/>
            <person name="Kim J.-H."/>
            <person name="Choi K."/>
            <person name="Kim G.-B."/>
            <person name="Cho A."/>
            <person name="Jang H."/>
            <person name="Shin C.-H."/>
            <person name="Yu H.-J."/>
            <person name="Mun J.-H."/>
        </authorList>
    </citation>
    <scope>NUCLEOTIDE SEQUENCE [LARGE SCALE GENOMIC DNA]</scope>
    <source>
        <strain evidence="4">cv. Jeju island</strain>
        <tissue evidence="3">Leaf</tissue>
    </source>
</reference>
<dbReference type="STRING" id="2094558.A0A314UYC6"/>
<evidence type="ECO:0000313" key="3">
    <source>
        <dbReference type="EMBL" id="PQM41888.1"/>
    </source>
</evidence>
<dbReference type="AlphaFoldDB" id="A0A314UYC6"/>
<accession>A0A314UYC6</accession>
<dbReference type="EMBL" id="PJQY01002907">
    <property type="protein sequence ID" value="PQM41888.1"/>
    <property type="molecule type" value="Genomic_DNA"/>
</dbReference>
<organism evidence="3 4">
    <name type="scientific">Prunus yedoensis var. nudiflora</name>
    <dbReference type="NCBI Taxonomy" id="2094558"/>
    <lineage>
        <taxon>Eukaryota</taxon>
        <taxon>Viridiplantae</taxon>
        <taxon>Streptophyta</taxon>
        <taxon>Embryophyta</taxon>
        <taxon>Tracheophyta</taxon>
        <taxon>Spermatophyta</taxon>
        <taxon>Magnoliopsida</taxon>
        <taxon>eudicotyledons</taxon>
        <taxon>Gunneridae</taxon>
        <taxon>Pentapetalae</taxon>
        <taxon>rosids</taxon>
        <taxon>fabids</taxon>
        <taxon>Rosales</taxon>
        <taxon>Rosaceae</taxon>
        <taxon>Amygdaloideae</taxon>
        <taxon>Amygdaleae</taxon>
        <taxon>Prunus</taxon>
    </lineage>
</organism>
<dbReference type="Proteomes" id="UP000250321">
    <property type="component" value="Unassembled WGS sequence"/>
</dbReference>
<feature type="chain" id="PRO_5016418951" evidence="2">
    <location>
        <begin position="28"/>
        <end position="119"/>
    </location>
</feature>
<evidence type="ECO:0000313" key="4">
    <source>
        <dbReference type="Proteomes" id="UP000250321"/>
    </source>
</evidence>
<keyword evidence="4" id="KW-1185">Reference proteome</keyword>
<feature type="region of interest" description="Disordered" evidence="1">
    <location>
        <begin position="51"/>
        <end position="76"/>
    </location>
</feature>
<keyword evidence="2" id="KW-0732">Signal</keyword>
<gene>
    <name evidence="3" type="ORF">Pyn_37534</name>
</gene>
<evidence type="ECO:0000256" key="1">
    <source>
        <dbReference type="SAM" id="MobiDB-lite"/>
    </source>
</evidence>
<proteinExistence type="predicted"/>
<feature type="signal peptide" evidence="2">
    <location>
        <begin position="1"/>
        <end position="27"/>
    </location>
</feature>
<evidence type="ECO:0000256" key="2">
    <source>
        <dbReference type="SAM" id="SignalP"/>
    </source>
</evidence>
<name>A0A314UYC6_PRUYE</name>
<comment type="caution">
    <text evidence="3">The sequence shown here is derived from an EMBL/GenBank/DDBJ whole genome shotgun (WGS) entry which is preliminary data.</text>
</comment>
<sequence>MIKIPKVSAAALHLLLLACSFKPSTLPGQYVLRKRWLRYIALGVFISSRSKKTRLPREAPSYEPLEAPAPPAPASDHAIDIPLQDPFLNKVARIVREKDLNALRGLGGVWHFARSQVSL</sequence>